<protein>
    <submittedName>
        <fullName evidence="2">Uncharacterized protein</fullName>
    </submittedName>
</protein>
<keyword evidence="1" id="KW-0472">Membrane</keyword>
<organism evidence="2 3">
    <name type="scientific">Actinomadura luzonensis</name>
    <dbReference type="NCBI Taxonomy" id="2805427"/>
    <lineage>
        <taxon>Bacteria</taxon>
        <taxon>Bacillati</taxon>
        <taxon>Actinomycetota</taxon>
        <taxon>Actinomycetes</taxon>
        <taxon>Streptosporangiales</taxon>
        <taxon>Thermomonosporaceae</taxon>
        <taxon>Actinomadura</taxon>
    </lineage>
</organism>
<dbReference type="EMBL" id="JAKRKC020000001">
    <property type="protein sequence ID" value="MCK2216399.1"/>
    <property type="molecule type" value="Genomic_DNA"/>
</dbReference>
<keyword evidence="1" id="KW-1133">Transmembrane helix</keyword>
<dbReference type="RefSeq" id="WP_242379555.1">
    <property type="nucleotide sequence ID" value="NZ_JAKRKC020000001.1"/>
</dbReference>
<reference evidence="2 3" key="1">
    <citation type="submission" date="2022-04" db="EMBL/GenBank/DDBJ databases">
        <title>Genome draft of Actinomadura sp. ATCC 31491.</title>
        <authorList>
            <person name="Shi X."/>
            <person name="Du Y."/>
        </authorList>
    </citation>
    <scope>NUCLEOTIDE SEQUENCE [LARGE SCALE GENOMIC DNA]</scope>
    <source>
        <strain evidence="2 3">ATCC 31491</strain>
    </source>
</reference>
<feature type="transmembrane region" description="Helical" evidence="1">
    <location>
        <begin position="20"/>
        <end position="42"/>
    </location>
</feature>
<evidence type="ECO:0000313" key="3">
    <source>
        <dbReference type="Proteomes" id="UP001317259"/>
    </source>
</evidence>
<sequence length="51" mass="5328">MARPHLFGHHFGLLHLVFDGTAHTAAAPVTGLLGLALTVAGVRRGGRRDEG</sequence>
<keyword evidence="3" id="KW-1185">Reference proteome</keyword>
<dbReference type="Proteomes" id="UP001317259">
    <property type="component" value="Unassembled WGS sequence"/>
</dbReference>
<proteinExistence type="predicted"/>
<gene>
    <name evidence="2" type="ORF">MF672_021720</name>
</gene>
<comment type="caution">
    <text evidence="2">The sequence shown here is derived from an EMBL/GenBank/DDBJ whole genome shotgun (WGS) entry which is preliminary data.</text>
</comment>
<evidence type="ECO:0000256" key="1">
    <source>
        <dbReference type="SAM" id="Phobius"/>
    </source>
</evidence>
<keyword evidence="1" id="KW-0812">Transmembrane</keyword>
<accession>A0ABT0FVN7</accession>
<name>A0ABT0FVN7_9ACTN</name>
<evidence type="ECO:0000313" key="2">
    <source>
        <dbReference type="EMBL" id="MCK2216399.1"/>
    </source>
</evidence>